<dbReference type="AlphaFoldDB" id="A0AA36JTW1"/>
<dbReference type="Proteomes" id="UP001178507">
    <property type="component" value="Unassembled WGS sequence"/>
</dbReference>
<dbReference type="EMBL" id="CAUJNA010003878">
    <property type="protein sequence ID" value="CAJ1411496.1"/>
    <property type="molecule type" value="Genomic_DNA"/>
</dbReference>
<feature type="region of interest" description="Disordered" evidence="1">
    <location>
        <begin position="104"/>
        <end position="134"/>
    </location>
</feature>
<sequence length="264" mass="28951">MQISKPGPGLWWDPDLKMRSCPKRSTVPPNEASGVSSCPVNLFSRPELNCSSELVPCPFAADAFQAGNTARCRSRMVVPEPLGEVPAWAADSCFNTRSRRPSFGSYRGREASGSVSSSASTRTPSPGLAGVDRHRSEASFAKDLRIQSLEARVKELEAGPETESEASQGEGEDLEGAVSAVLAKSETLLRRMSAIDYTNEPEMQWAAMMSAYEESKEKLSRIESLVQRRIGQLKRGDPELRLCREVRGICISSRTQPRRWAISA</sequence>
<reference evidence="2" key="1">
    <citation type="submission" date="2023-08" db="EMBL/GenBank/DDBJ databases">
        <authorList>
            <person name="Chen Y."/>
            <person name="Shah S."/>
            <person name="Dougan E. K."/>
            <person name="Thang M."/>
            <person name="Chan C."/>
        </authorList>
    </citation>
    <scope>NUCLEOTIDE SEQUENCE</scope>
</reference>
<evidence type="ECO:0000256" key="1">
    <source>
        <dbReference type="SAM" id="MobiDB-lite"/>
    </source>
</evidence>
<feature type="compositionally biased region" description="Acidic residues" evidence="1">
    <location>
        <begin position="158"/>
        <end position="175"/>
    </location>
</feature>
<feature type="region of interest" description="Disordered" evidence="1">
    <location>
        <begin position="155"/>
        <end position="175"/>
    </location>
</feature>
<accession>A0AA36JTW1</accession>
<feature type="compositionally biased region" description="Low complexity" evidence="1">
    <location>
        <begin position="111"/>
        <end position="127"/>
    </location>
</feature>
<organism evidence="2 3">
    <name type="scientific">Effrenium voratum</name>
    <dbReference type="NCBI Taxonomy" id="2562239"/>
    <lineage>
        <taxon>Eukaryota</taxon>
        <taxon>Sar</taxon>
        <taxon>Alveolata</taxon>
        <taxon>Dinophyceae</taxon>
        <taxon>Suessiales</taxon>
        <taxon>Symbiodiniaceae</taxon>
        <taxon>Effrenium</taxon>
    </lineage>
</organism>
<protein>
    <submittedName>
        <fullName evidence="2">Uncharacterized protein</fullName>
    </submittedName>
</protein>
<name>A0AA36JTW1_9DINO</name>
<comment type="caution">
    <text evidence="2">The sequence shown here is derived from an EMBL/GenBank/DDBJ whole genome shotgun (WGS) entry which is preliminary data.</text>
</comment>
<proteinExistence type="predicted"/>
<evidence type="ECO:0000313" key="3">
    <source>
        <dbReference type="Proteomes" id="UP001178507"/>
    </source>
</evidence>
<keyword evidence="3" id="KW-1185">Reference proteome</keyword>
<gene>
    <name evidence="2" type="ORF">EVOR1521_LOCUS32050</name>
</gene>
<evidence type="ECO:0000313" key="2">
    <source>
        <dbReference type="EMBL" id="CAJ1411496.1"/>
    </source>
</evidence>